<accession>A0ABP3U476</accession>
<comment type="caution">
    <text evidence="2">The sequence shown here is derived from an EMBL/GenBank/DDBJ whole genome shotgun (WGS) entry which is preliminary data.</text>
</comment>
<gene>
    <name evidence="2" type="ORF">GCM10009430_28130</name>
</gene>
<evidence type="ECO:0000313" key="3">
    <source>
        <dbReference type="Proteomes" id="UP001501758"/>
    </source>
</evidence>
<feature type="domain" description="Immunity protein 12" evidence="1">
    <location>
        <begin position="1"/>
        <end position="89"/>
    </location>
</feature>
<protein>
    <recommendedName>
        <fullName evidence="1">Immunity protein 12 domain-containing protein</fullName>
    </recommendedName>
</protein>
<reference evidence="3" key="1">
    <citation type="journal article" date="2019" name="Int. J. Syst. Evol. Microbiol.">
        <title>The Global Catalogue of Microorganisms (GCM) 10K type strain sequencing project: providing services to taxonomists for standard genome sequencing and annotation.</title>
        <authorList>
            <consortium name="The Broad Institute Genomics Platform"/>
            <consortium name="The Broad Institute Genome Sequencing Center for Infectious Disease"/>
            <person name="Wu L."/>
            <person name="Ma J."/>
        </authorList>
    </citation>
    <scope>NUCLEOTIDE SEQUENCE [LARGE SCALE GENOMIC DNA]</scope>
    <source>
        <strain evidence="3">JCM 15974</strain>
    </source>
</reference>
<dbReference type="InterPro" id="IPR029088">
    <property type="entry name" value="Imm12"/>
</dbReference>
<evidence type="ECO:0000259" key="1">
    <source>
        <dbReference type="Pfam" id="PF15560"/>
    </source>
</evidence>
<dbReference type="RefSeq" id="WP_343912930.1">
    <property type="nucleotide sequence ID" value="NZ_BAAAGE010000002.1"/>
</dbReference>
<organism evidence="2 3">
    <name type="scientific">Aquimarina litoralis</name>
    <dbReference type="NCBI Taxonomy" id="584605"/>
    <lineage>
        <taxon>Bacteria</taxon>
        <taxon>Pseudomonadati</taxon>
        <taxon>Bacteroidota</taxon>
        <taxon>Flavobacteriia</taxon>
        <taxon>Flavobacteriales</taxon>
        <taxon>Flavobacteriaceae</taxon>
        <taxon>Aquimarina</taxon>
    </lineage>
</organism>
<dbReference type="Pfam" id="PF15560">
    <property type="entry name" value="Imm12"/>
    <property type="match status" value="1"/>
</dbReference>
<dbReference type="Proteomes" id="UP001501758">
    <property type="component" value="Unassembled WGS sequence"/>
</dbReference>
<dbReference type="EMBL" id="BAAAGE010000002">
    <property type="protein sequence ID" value="GAA0724022.1"/>
    <property type="molecule type" value="Genomic_DNA"/>
</dbReference>
<keyword evidence="3" id="KW-1185">Reference proteome</keyword>
<sequence>MEITLTSQIGGSDAGSKFRKPIVTLRKSLKLLYDKSYSESIEKIKVFLRISGEIENYKEPTGVYNYRLDKKNKTASAEIIISNESWKQSTDIGHLLSELTTVFFNSLLEYLTEKDTEINKESLLKDIENIVIVNNNSID</sequence>
<name>A0ABP3U476_9FLAO</name>
<evidence type="ECO:0000313" key="2">
    <source>
        <dbReference type="EMBL" id="GAA0724022.1"/>
    </source>
</evidence>
<proteinExistence type="predicted"/>